<dbReference type="Pfam" id="PF13715">
    <property type="entry name" value="CarbopepD_reg_2"/>
    <property type="match status" value="1"/>
</dbReference>
<dbReference type="Gene3D" id="2.170.130.10">
    <property type="entry name" value="TonB-dependent receptor, plug domain"/>
    <property type="match status" value="1"/>
</dbReference>
<comment type="similarity">
    <text evidence="2 14 15">Belongs to the TonB-dependent receptor family.</text>
</comment>
<dbReference type="InterPro" id="IPR036942">
    <property type="entry name" value="Beta-barrel_TonB_sf"/>
</dbReference>
<evidence type="ECO:0000259" key="18">
    <source>
        <dbReference type="Pfam" id="PF07715"/>
    </source>
</evidence>
<keyword evidence="7 16" id="KW-0732">Signal</keyword>
<evidence type="ECO:0000256" key="1">
    <source>
        <dbReference type="ARBA" id="ARBA00004571"/>
    </source>
</evidence>
<keyword evidence="13 14" id="KW-0998">Cell outer membrane</keyword>
<reference evidence="19 20" key="1">
    <citation type="submission" date="2020-05" db="EMBL/GenBank/DDBJ databases">
        <title>Description of Pedobacter foliorum sp. nov.</title>
        <authorList>
            <person name="Qi S."/>
            <person name="Carlier A."/>
            <person name="Cnockaert M."/>
            <person name="Vandamme P."/>
        </authorList>
    </citation>
    <scope>NUCLEOTIDE SEQUENCE [LARGE SCALE GENOMIC DNA]</scope>
    <source>
        <strain evidence="19 20">LMG 31300</strain>
    </source>
</reference>
<proteinExistence type="inferred from homology"/>
<keyword evidence="8" id="KW-0408">Iron</keyword>
<dbReference type="InterPro" id="IPR010105">
    <property type="entry name" value="TonB_sidphr_rcpt"/>
</dbReference>
<evidence type="ECO:0000256" key="5">
    <source>
        <dbReference type="ARBA" id="ARBA00022496"/>
    </source>
</evidence>
<dbReference type="SUPFAM" id="SSF56935">
    <property type="entry name" value="Porins"/>
    <property type="match status" value="1"/>
</dbReference>
<evidence type="ECO:0000256" key="12">
    <source>
        <dbReference type="ARBA" id="ARBA00023170"/>
    </source>
</evidence>
<dbReference type="RefSeq" id="WP_173269300.1">
    <property type="nucleotide sequence ID" value="NZ_JABMKV010000001.1"/>
</dbReference>
<dbReference type="InterPro" id="IPR013784">
    <property type="entry name" value="Carb-bd-like_fold"/>
</dbReference>
<keyword evidence="6 14" id="KW-0812">Transmembrane</keyword>
<evidence type="ECO:0000256" key="15">
    <source>
        <dbReference type="RuleBase" id="RU003357"/>
    </source>
</evidence>
<feature type="domain" description="TonB-dependent receptor-like beta-barrel" evidence="17">
    <location>
        <begin position="312"/>
        <end position="786"/>
    </location>
</feature>
<evidence type="ECO:0000256" key="8">
    <source>
        <dbReference type="ARBA" id="ARBA00023004"/>
    </source>
</evidence>
<evidence type="ECO:0000313" key="19">
    <source>
        <dbReference type="EMBL" id="NQX31012.1"/>
    </source>
</evidence>
<keyword evidence="12 19" id="KW-0675">Receptor</keyword>
<dbReference type="InterPro" id="IPR012910">
    <property type="entry name" value="Plug_dom"/>
</dbReference>
<name>A0ABX2DAZ3_9SPHI</name>
<dbReference type="InterPro" id="IPR037066">
    <property type="entry name" value="Plug_dom_sf"/>
</dbReference>
<organism evidence="19 20">
    <name type="scientific">Pedobacter boryungensis</name>
    <dbReference type="NCBI Taxonomy" id="869962"/>
    <lineage>
        <taxon>Bacteria</taxon>
        <taxon>Pseudomonadati</taxon>
        <taxon>Bacteroidota</taxon>
        <taxon>Sphingobacteriia</taxon>
        <taxon>Sphingobacteriales</taxon>
        <taxon>Sphingobacteriaceae</taxon>
        <taxon>Pedobacter</taxon>
    </lineage>
</organism>
<comment type="subcellular location">
    <subcellularLocation>
        <location evidence="1 14">Cell outer membrane</location>
        <topology evidence="1 14">Multi-pass membrane protein</topology>
    </subcellularLocation>
</comment>
<evidence type="ECO:0000256" key="2">
    <source>
        <dbReference type="ARBA" id="ARBA00009810"/>
    </source>
</evidence>
<feature type="domain" description="TonB-dependent receptor plug" evidence="18">
    <location>
        <begin position="138"/>
        <end position="234"/>
    </location>
</feature>
<feature type="signal peptide" evidence="16">
    <location>
        <begin position="1"/>
        <end position="24"/>
    </location>
</feature>
<feature type="chain" id="PRO_5046129042" evidence="16">
    <location>
        <begin position="25"/>
        <end position="816"/>
    </location>
</feature>
<evidence type="ECO:0000256" key="11">
    <source>
        <dbReference type="ARBA" id="ARBA00023136"/>
    </source>
</evidence>
<accession>A0ABX2DAZ3</accession>
<dbReference type="Pfam" id="PF07715">
    <property type="entry name" value="Plug"/>
    <property type="match status" value="1"/>
</dbReference>
<dbReference type="InterPro" id="IPR000531">
    <property type="entry name" value="Beta-barrel_TonB"/>
</dbReference>
<evidence type="ECO:0000259" key="17">
    <source>
        <dbReference type="Pfam" id="PF00593"/>
    </source>
</evidence>
<keyword evidence="4 14" id="KW-1134">Transmembrane beta strand</keyword>
<sequence length="816" mass="88395">MRKLFTKSLNLIALSIFFFGAVQAQNNFGIVKGTIKTSDGLPVAYVSVVLKNTNKTSQTNENGNFTINNISAGNYTIRISAVGLVSQEKSIVVTQGQTTEINFLTTESASQLAEVAVTGYKTPNKKPVNLGKIAIAPIDLPQSVQIIGNQVITDQQANRLSDVLKNVNGVAFGENRGSVSGETFFARGYSLGTNNVFKNGARANSGGMPEASTLESVEVLKGSAALLYGGITGGAVVNLVTKKPKFEYGGEVAMRSGSYNLYKPTGDIYGPITKNLAFRVIGTFEDAGSFRKSVNTKRTYVNPSLLYKISEKTDILLQGDYLKSDYTPDFGIGSVDNKIVNIGRSTYLNAPGAYNKTNTTSTQLNVNHKFNDNWKLNVIASLQSYNRNYYSAERPFANAAGVAARNLTRSKTEEFTYNQQININGNFKTGSITHTLLVGADADQSRVTSNAFAYPGGATTYNYGNINLLNPNSFNNNAPLPTTTAISETFAPVYRMGTFVQDLVSLTEQFKVLAGVRYTFQKTPRTVTTSFATGAKTLSNNIIGKSKVETAFSPKFALIYQPLKATSLYVSYANNFISNAGMDIYSAPLDPSIVDQYEAGIKNDLLDGKLSANITVYRIINNKFAQQALLKADGTPNGDTNVKELSGKTASDGIEFDLTGTIIKGLNFIAGYSYNFIRYTETLDKTTITSGTTTTTIGGIVEGQRLVGSTKNTANGTLFYTFQNGSVKGLKLGASAYYTGNRNGGYNDSKTGTPSRLIPLSDFTTFDLSAGYAWRKLSLLAKVANITNELNYFVHENYSVNPIPPRQFITTLSYKF</sequence>
<dbReference type="PANTHER" id="PTHR32552">
    <property type="entry name" value="FERRICHROME IRON RECEPTOR-RELATED"/>
    <property type="match status" value="1"/>
</dbReference>
<protein>
    <submittedName>
        <fullName evidence="19">TonB-dependent receptor</fullName>
    </submittedName>
</protein>
<dbReference type="SUPFAM" id="SSF49452">
    <property type="entry name" value="Starch-binding domain-like"/>
    <property type="match status" value="1"/>
</dbReference>
<evidence type="ECO:0000256" key="16">
    <source>
        <dbReference type="SAM" id="SignalP"/>
    </source>
</evidence>
<evidence type="ECO:0000256" key="4">
    <source>
        <dbReference type="ARBA" id="ARBA00022452"/>
    </source>
</evidence>
<comment type="caution">
    <text evidence="19">The sequence shown here is derived from an EMBL/GenBank/DDBJ whole genome shotgun (WGS) entry which is preliminary data.</text>
</comment>
<dbReference type="NCBIfam" id="TIGR01783">
    <property type="entry name" value="TonB-siderophor"/>
    <property type="match status" value="1"/>
</dbReference>
<evidence type="ECO:0000256" key="14">
    <source>
        <dbReference type="PROSITE-ProRule" id="PRU01360"/>
    </source>
</evidence>
<keyword evidence="11 14" id="KW-0472">Membrane</keyword>
<evidence type="ECO:0000256" key="7">
    <source>
        <dbReference type="ARBA" id="ARBA00022729"/>
    </source>
</evidence>
<dbReference type="Gene3D" id="2.40.170.20">
    <property type="entry name" value="TonB-dependent receptor, beta-barrel domain"/>
    <property type="match status" value="1"/>
</dbReference>
<evidence type="ECO:0000256" key="3">
    <source>
        <dbReference type="ARBA" id="ARBA00022448"/>
    </source>
</evidence>
<dbReference type="Pfam" id="PF00593">
    <property type="entry name" value="TonB_dep_Rec_b-barrel"/>
    <property type="match status" value="1"/>
</dbReference>
<gene>
    <name evidence="19" type="ORF">HQN85_04720</name>
</gene>
<evidence type="ECO:0000256" key="9">
    <source>
        <dbReference type="ARBA" id="ARBA00023065"/>
    </source>
</evidence>
<keyword evidence="10 15" id="KW-0798">TonB box</keyword>
<evidence type="ECO:0000256" key="10">
    <source>
        <dbReference type="ARBA" id="ARBA00023077"/>
    </source>
</evidence>
<dbReference type="CDD" id="cd01347">
    <property type="entry name" value="ligand_gated_channel"/>
    <property type="match status" value="1"/>
</dbReference>
<keyword evidence="20" id="KW-1185">Reference proteome</keyword>
<evidence type="ECO:0000256" key="13">
    <source>
        <dbReference type="ARBA" id="ARBA00023237"/>
    </source>
</evidence>
<evidence type="ECO:0000313" key="20">
    <source>
        <dbReference type="Proteomes" id="UP000762110"/>
    </source>
</evidence>
<dbReference type="EMBL" id="JABMKV010000001">
    <property type="protein sequence ID" value="NQX31012.1"/>
    <property type="molecule type" value="Genomic_DNA"/>
</dbReference>
<keyword evidence="5" id="KW-0410">Iron transport</keyword>
<keyword evidence="3 14" id="KW-0813">Transport</keyword>
<dbReference type="InterPro" id="IPR039426">
    <property type="entry name" value="TonB-dep_rcpt-like"/>
</dbReference>
<keyword evidence="9" id="KW-0406">Ion transport</keyword>
<dbReference type="PROSITE" id="PS52016">
    <property type="entry name" value="TONB_DEPENDENT_REC_3"/>
    <property type="match status" value="1"/>
</dbReference>
<dbReference type="Gene3D" id="2.60.40.1120">
    <property type="entry name" value="Carboxypeptidase-like, regulatory domain"/>
    <property type="match status" value="1"/>
</dbReference>
<dbReference type="PANTHER" id="PTHR32552:SF68">
    <property type="entry name" value="FERRICHROME OUTER MEMBRANE TRANSPORTER_PHAGE RECEPTOR"/>
    <property type="match status" value="1"/>
</dbReference>
<evidence type="ECO:0000256" key="6">
    <source>
        <dbReference type="ARBA" id="ARBA00022692"/>
    </source>
</evidence>
<dbReference type="Proteomes" id="UP000762110">
    <property type="component" value="Unassembled WGS sequence"/>
</dbReference>